<dbReference type="Proteomes" id="UP000664167">
    <property type="component" value="Unassembled WGS sequence"/>
</dbReference>
<name>A0A939F678_9ACTN</name>
<dbReference type="Gene3D" id="3.40.50.300">
    <property type="entry name" value="P-loop containing nucleotide triphosphate hydrolases"/>
    <property type="match status" value="1"/>
</dbReference>
<evidence type="ECO:0000256" key="2">
    <source>
        <dbReference type="ARBA" id="ARBA00022840"/>
    </source>
</evidence>
<comment type="caution">
    <text evidence="5">The sequence shown here is derived from an EMBL/GenBank/DDBJ whole genome shotgun (WGS) entry which is preliminary data.</text>
</comment>
<organism evidence="5 6">
    <name type="scientific">Streptomyces beijiangensis</name>
    <dbReference type="NCBI Taxonomy" id="163361"/>
    <lineage>
        <taxon>Bacteria</taxon>
        <taxon>Bacillati</taxon>
        <taxon>Actinomycetota</taxon>
        <taxon>Actinomycetes</taxon>
        <taxon>Kitasatosporales</taxon>
        <taxon>Streptomycetaceae</taxon>
        <taxon>Streptomyces</taxon>
    </lineage>
</organism>
<keyword evidence="2" id="KW-0067">ATP-binding</keyword>
<dbReference type="InterPro" id="IPR041664">
    <property type="entry name" value="AAA_16"/>
</dbReference>
<feature type="domain" description="AAA+ ATPase" evidence="4">
    <location>
        <begin position="24"/>
        <end position="282"/>
    </location>
</feature>
<evidence type="ECO:0000256" key="3">
    <source>
        <dbReference type="SAM" id="MobiDB-lite"/>
    </source>
</evidence>
<dbReference type="SUPFAM" id="SSF52540">
    <property type="entry name" value="P-loop containing nucleoside triphosphate hydrolases"/>
    <property type="match status" value="1"/>
</dbReference>
<proteinExistence type="predicted"/>
<reference evidence="5" key="1">
    <citation type="submission" date="2021-03" db="EMBL/GenBank/DDBJ databases">
        <title>Streptomyces poriferae sp. nov., a novel marine sponge-derived Actinobacteria species with anti-MRSA activity.</title>
        <authorList>
            <person name="Sandoval-Powers M."/>
            <person name="Kralova S."/>
            <person name="Nguyen G.-S."/>
            <person name="Fawwal D."/>
            <person name="Degnes K."/>
            <person name="Klinkenberg G."/>
            <person name="Sletta H."/>
            <person name="Wentzel A."/>
            <person name="Liles M.R."/>
        </authorList>
    </citation>
    <scope>NUCLEOTIDE SEQUENCE</scope>
    <source>
        <strain evidence="5">DSM 41794</strain>
    </source>
</reference>
<sequence>MSPAQGTAQRDVQDMVLASCRARRPRVLLVKGGSGCGKTALLGLVAEGARAAGAHVLHATAARPGEKWGVIRELTGPRPDFARSGALVEDTACHPESAAAAFRDDLRALAATGPVVLCVDDVQQADPESLRHLRNLAHHMPFAPIVLVLTAPAHGTRWEALFTEAVLRRPHVHCVRLGLLSPGDVERTLAAETGTPGPGLARTAARLHRLSGGNPQLLRALLAENAVFQQPSCDGLFANAFTDCLRRSGPAAVATARALAVLGDHPIRGTLLDALVDGGAPEALTGLDALRACGLLDGLGRREPAVRAAALAGSDAQDRARLRLRAAHALHATDASPVAVAAPLLALVADGSHDCLREADRELLDHTVRDLFEEAHVLRERGQSARGASLLRAARRLALRGGDAAVVREARSPAGRLDSRRGSAHGRTADLAS</sequence>
<keyword evidence="1" id="KW-0547">Nucleotide-binding</keyword>
<dbReference type="EMBL" id="JAFLRJ010000098">
    <property type="protein sequence ID" value="MBO0512378.1"/>
    <property type="molecule type" value="Genomic_DNA"/>
</dbReference>
<feature type="compositionally biased region" description="Basic and acidic residues" evidence="3">
    <location>
        <begin position="410"/>
        <end position="421"/>
    </location>
</feature>
<evidence type="ECO:0000256" key="1">
    <source>
        <dbReference type="ARBA" id="ARBA00022741"/>
    </source>
</evidence>
<dbReference type="SMART" id="SM00382">
    <property type="entry name" value="AAA"/>
    <property type="match status" value="1"/>
</dbReference>
<dbReference type="PANTHER" id="PTHR16305:SF35">
    <property type="entry name" value="TRANSCRIPTIONAL ACTIVATOR DOMAIN"/>
    <property type="match status" value="1"/>
</dbReference>
<protein>
    <submittedName>
        <fullName evidence="5">AAA family ATPase</fullName>
    </submittedName>
</protein>
<evidence type="ECO:0000259" key="4">
    <source>
        <dbReference type="SMART" id="SM00382"/>
    </source>
</evidence>
<dbReference type="InterPro" id="IPR003593">
    <property type="entry name" value="AAA+_ATPase"/>
</dbReference>
<dbReference type="GO" id="GO:0005524">
    <property type="term" value="F:ATP binding"/>
    <property type="evidence" value="ECO:0007669"/>
    <property type="project" value="UniProtKB-KW"/>
</dbReference>
<evidence type="ECO:0000313" key="5">
    <source>
        <dbReference type="EMBL" id="MBO0512378.1"/>
    </source>
</evidence>
<dbReference type="RefSeq" id="WP_206961772.1">
    <property type="nucleotide sequence ID" value="NZ_BAAAJJ010000017.1"/>
</dbReference>
<dbReference type="AlphaFoldDB" id="A0A939F678"/>
<dbReference type="GO" id="GO:0004016">
    <property type="term" value="F:adenylate cyclase activity"/>
    <property type="evidence" value="ECO:0007669"/>
    <property type="project" value="TreeGrafter"/>
</dbReference>
<feature type="region of interest" description="Disordered" evidence="3">
    <location>
        <begin position="410"/>
        <end position="433"/>
    </location>
</feature>
<gene>
    <name evidence="5" type="ORF">J0695_11235</name>
</gene>
<dbReference type="GO" id="GO:0005737">
    <property type="term" value="C:cytoplasm"/>
    <property type="evidence" value="ECO:0007669"/>
    <property type="project" value="TreeGrafter"/>
</dbReference>
<dbReference type="PANTHER" id="PTHR16305">
    <property type="entry name" value="TESTICULAR SOLUBLE ADENYLYL CYCLASE"/>
    <property type="match status" value="1"/>
</dbReference>
<dbReference type="InterPro" id="IPR027417">
    <property type="entry name" value="P-loop_NTPase"/>
</dbReference>
<accession>A0A939F678</accession>
<keyword evidence="6" id="KW-1185">Reference proteome</keyword>
<dbReference type="Pfam" id="PF13191">
    <property type="entry name" value="AAA_16"/>
    <property type="match status" value="1"/>
</dbReference>
<evidence type="ECO:0000313" key="6">
    <source>
        <dbReference type="Proteomes" id="UP000664167"/>
    </source>
</evidence>